<evidence type="ECO:0000313" key="1">
    <source>
        <dbReference type="EMBL" id="OFC71809.1"/>
    </source>
</evidence>
<accession>A0A1E7ZE74</accession>
<dbReference type="STRING" id="1656094.BFC18_06545"/>
<dbReference type="EMBL" id="MDHN01000010">
    <property type="protein sequence ID" value="OFC71809.1"/>
    <property type="molecule type" value="Genomic_DNA"/>
</dbReference>
<evidence type="ECO:0000313" key="2">
    <source>
        <dbReference type="Proteomes" id="UP000175691"/>
    </source>
</evidence>
<reference evidence="1 2" key="1">
    <citation type="submission" date="2016-08" db="EMBL/GenBank/DDBJ databases">
        <authorList>
            <person name="Seilhamer J.J."/>
        </authorList>
    </citation>
    <scope>NUCLEOTIDE SEQUENCE [LARGE SCALE GENOMIC DNA]</scope>
    <source>
        <strain evidence="1 2">KCTC 42603</strain>
    </source>
</reference>
<comment type="caution">
    <text evidence="1">The sequence shown here is derived from an EMBL/GenBank/DDBJ whole genome shotgun (WGS) entry which is preliminary data.</text>
</comment>
<protein>
    <submittedName>
        <fullName evidence="1">Uncharacterized protein</fullName>
    </submittedName>
</protein>
<sequence>MKTNKILASIRAANSKPSTVIAEAQQLFASSAPAEEKLAQLEAMVPDASPDEQEALGDLMSAVIASQD</sequence>
<gene>
    <name evidence="1" type="ORF">BFC18_06545</name>
</gene>
<dbReference type="RefSeq" id="WP_070124149.1">
    <property type="nucleotide sequence ID" value="NZ_MDHN01000010.1"/>
</dbReference>
<dbReference type="Proteomes" id="UP000175691">
    <property type="component" value="Unassembled WGS sequence"/>
</dbReference>
<organism evidence="1 2">
    <name type="scientific">Alteromonas confluentis</name>
    <dbReference type="NCBI Taxonomy" id="1656094"/>
    <lineage>
        <taxon>Bacteria</taxon>
        <taxon>Pseudomonadati</taxon>
        <taxon>Pseudomonadota</taxon>
        <taxon>Gammaproteobacteria</taxon>
        <taxon>Alteromonadales</taxon>
        <taxon>Alteromonadaceae</taxon>
        <taxon>Alteromonas/Salinimonas group</taxon>
        <taxon>Alteromonas</taxon>
    </lineage>
</organism>
<proteinExistence type="predicted"/>
<dbReference type="AlphaFoldDB" id="A0A1E7ZE74"/>
<name>A0A1E7ZE74_9ALTE</name>
<keyword evidence="2" id="KW-1185">Reference proteome</keyword>